<gene>
    <name evidence="2" type="ordered locus">GFO_1359</name>
</gene>
<evidence type="ECO:0000313" key="2">
    <source>
        <dbReference type="EMBL" id="CAL66333.1"/>
    </source>
</evidence>
<accession>A0M138</accession>
<sequence length="125" mass="14433">MIKKMRKLIYIFILISGIACSEGAQISHTETAKLVAESFIHKDNSTLEKYTTPQRYRSLVSVQDMVTSSYSGDTNFKVVRDTVYSDTAWVKFTTSHEQKPETFKLIKKDDQWKVTETGLRERSPF</sequence>
<keyword evidence="1" id="KW-0732">Signal</keyword>
<evidence type="ECO:0000313" key="3">
    <source>
        <dbReference type="Proteomes" id="UP000000755"/>
    </source>
</evidence>
<dbReference type="HOGENOM" id="CLU_2034963_0_0_10"/>
<feature type="signal peptide" evidence="1">
    <location>
        <begin position="1"/>
        <end position="21"/>
    </location>
</feature>
<reference evidence="2 3" key="1">
    <citation type="journal article" date="2006" name="Environ. Microbiol.">
        <title>Whole genome analysis of the marine Bacteroidetes'Gramella forsetii' reveals adaptations to degradation of polymeric organic matter.</title>
        <authorList>
            <person name="Bauer M."/>
            <person name="Kube M."/>
            <person name="Teeling H."/>
            <person name="Richter M."/>
            <person name="Lombardot T."/>
            <person name="Allers E."/>
            <person name="Wuerdemann C.A."/>
            <person name="Quast C."/>
            <person name="Kuhl H."/>
            <person name="Knaust F."/>
            <person name="Woebken D."/>
            <person name="Bischof K."/>
            <person name="Mussmann M."/>
            <person name="Choudhuri J.V."/>
            <person name="Meyer F."/>
            <person name="Reinhardt R."/>
            <person name="Amann R.I."/>
            <person name="Gloeckner F.O."/>
        </authorList>
    </citation>
    <scope>NUCLEOTIDE SEQUENCE [LARGE SCALE GENOMIC DNA]</scope>
    <source>
        <strain evidence="2 3">KT0803</strain>
    </source>
</reference>
<organism evidence="2 3">
    <name type="scientific">Christiangramia forsetii (strain DSM 17595 / CGMCC 1.15422 / KT0803)</name>
    <name type="common">Gramella forsetii</name>
    <dbReference type="NCBI Taxonomy" id="411154"/>
    <lineage>
        <taxon>Bacteria</taxon>
        <taxon>Pseudomonadati</taxon>
        <taxon>Bacteroidota</taxon>
        <taxon>Flavobacteriia</taxon>
        <taxon>Flavobacteriales</taxon>
        <taxon>Flavobacteriaceae</taxon>
        <taxon>Christiangramia</taxon>
    </lineage>
</organism>
<dbReference type="EMBL" id="CU207366">
    <property type="protein sequence ID" value="CAL66333.1"/>
    <property type="molecule type" value="Genomic_DNA"/>
</dbReference>
<protein>
    <submittedName>
        <fullName evidence="2">Membrane or secreted protein</fullName>
    </submittedName>
</protein>
<dbReference type="STRING" id="411154.GFO_1359"/>
<dbReference type="eggNOG" id="ENOG5030J5I">
    <property type="taxonomic scope" value="Bacteria"/>
</dbReference>
<dbReference type="AlphaFoldDB" id="A0M138"/>
<name>A0M138_CHRFK</name>
<dbReference type="KEGG" id="gfo:GFO_1359"/>
<evidence type="ECO:0000256" key="1">
    <source>
        <dbReference type="SAM" id="SignalP"/>
    </source>
</evidence>
<proteinExistence type="predicted"/>
<feature type="chain" id="PRO_5002627169" evidence="1">
    <location>
        <begin position="22"/>
        <end position="125"/>
    </location>
</feature>
<dbReference type="Proteomes" id="UP000000755">
    <property type="component" value="Chromosome"/>
</dbReference>
<dbReference type="PROSITE" id="PS51257">
    <property type="entry name" value="PROKAR_LIPOPROTEIN"/>
    <property type="match status" value="1"/>
</dbReference>